<evidence type="ECO:0000256" key="4">
    <source>
        <dbReference type="ARBA" id="ARBA00022801"/>
    </source>
</evidence>
<dbReference type="InterPro" id="IPR011650">
    <property type="entry name" value="Peptidase_M20_dimer"/>
</dbReference>
<dbReference type="AlphaFoldDB" id="A0A9P4GF65"/>
<organism evidence="7 8">
    <name type="scientific">Cucurbitaria berberidis CBS 394.84</name>
    <dbReference type="NCBI Taxonomy" id="1168544"/>
    <lineage>
        <taxon>Eukaryota</taxon>
        <taxon>Fungi</taxon>
        <taxon>Dikarya</taxon>
        <taxon>Ascomycota</taxon>
        <taxon>Pezizomycotina</taxon>
        <taxon>Dothideomycetes</taxon>
        <taxon>Pleosporomycetidae</taxon>
        <taxon>Pleosporales</taxon>
        <taxon>Pleosporineae</taxon>
        <taxon>Cucurbitariaceae</taxon>
        <taxon>Cucurbitaria</taxon>
    </lineage>
</organism>
<name>A0A9P4GF65_9PLEO</name>
<dbReference type="Gene3D" id="3.40.630.10">
    <property type="entry name" value="Zn peptidases"/>
    <property type="match status" value="2"/>
</dbReference>
<evidence type="ECO:0000313" key="8">
    <source>
        <dbReference type="Proteomes" id="UP000800039"/>
    </source>
</evidence>
<keyword evidence="4" id="KW-0378">Hydrolase</keyword>
<reference evidence="7" key="1">
    <citation type="submission" date="2020-01" db="EMBL/GenBank/DDBJ databases">
        <authorList>
            <consortium name="DOE Joint Genome Institute"/>
            <person name="Haridas S."/>
            <person name="Albert R."/>
            <person name="Binder M."/>
            <person name="Bloem J."/>
            <person name="Labutti K."/>
            <person name="Salamov A."/>
            <person name="Andreopoulos B."/>
            <person name="Baker S.E."/>
            <person name="Barry K."/>
            <person name="Bills G."/>
            <person name="Bluhm B.H."/>
            <person name="Cannon C."/>
            <person name="Castanera R."/>
            <person name="Culley D.E."/>
            <person name="Daum C."/>
            <person name="Ezra D."/>
            <person name="Gonzalez J.B."/>
            <person name="Henrissat B."/>
            <person name="Kuo A."/>
            <person name="Liang C."/>
            <person name="Lipzen A."/>
            <person name="Lutzoni F."/>
            <person name="Magnuson J."/>
            <person name="Mondo S."/>
            <person name="Nolan M."/>
            <person name="Ohm R."/>
            <person name="Pangilinan J."/>
            <person name="Park H.-J."/>
            <person name="Ramirez L."/>
            <person name="Alfaro M."/>
            <person name="Sun H."/>
            <person name="Tritt A."/>
            <person name="Yoshinaga Y."/>
            <person name="Zwiers L.-H."/>
            <person name="Turgeon B.G."/>
            <person name="Goodwin S.B."/>
            <person name="Spatafora J.W."/>
            <person name="Crous P.W."/>
            <person name="Grigoriev I.V."/>
        </authorList>
    </citation>
    <scope>NUCLEOTIDE SEQUENCE</scope>
    <source>
        <strain evidence="7">CBS 394.84</strain>
    </source>
</reference>
<dbReference type="PANTHER" id="PTHR43808:SF32">
    <property type="entry name" value="ARGE_DAPE-RELATED DEACYLASE"/>
    <property type="match status" value="1"/>
</dbReference>
<evidence type="ECO:0000256" key="5">
    <source>
        <dbReference type="ARBA" id="ARBA00022833"/>
    </source>
</evidence>
<dbReference type="SUPFAM" id="SSF53187">
    <property type="entry name" value="Zn-dependent exopeptidases"/>
    <property type="match status" value="1"/>
</dbReference>
<feature type="domain" description="Peptidase M20 dimerisation" evidence="6">
    <location>
        <begin position="195"/>
        <end position="309"/>
    </location>
</feature>
<dbReference type="InterPro" id="IPR050072">
    <property type="entry name" value="Peptidase_M20A"/>
</dbReference>
<evidence type="ECO:0000256" key="1">
    <source>
        <dbReference type="ARBA" id="ARBA00001947"/>
    </source>
</evidence>
<dbReference type="GO" id="GO:0046872">
    <property type="term" value="F:metal ion binding"/>
    <property type="evidence" value="ECO:0007669"/>
    <property type="project" value="UniProtKB-KW"/>
</dbReference>
<dbReference type="Proteomes" id="UP000800039">
    <property type="component" value="Unassembled WGS sequence"/>
</dbReference>
<dbReference type="InterPro" id="IPR036264">
    <property type="entry name" value="Bact_exopeptidase_dim_dom"/>
</dbReference>
<protein>
    <submittedName>
        <fullName evidence="7">Acetylornithine deacetylase</fullName>
    </submittedName>
</protein>
<comment type="cofactor">
    <cofactor evidence="1">
        <name>Zn(2+)</name>
        <dbReference type="ChEBI" id="CHEBI:29105"/>
    </cofactor>
</comment>
<dbReference type="OrthoDB" id="10059875at2759"/>
<dbReference type="InterPro" id="IPR001261">
    <property type="entry name" value="ArgE/DapE_CS"/>
</dbReference>
<keyword evidence="5" id="KW-0862">Zinc</keyword>
<dbReference type="EMBL" id="ML976617">
    <property type="protein sequence ID" value="KAF1844440.1"/>
    <property type="molecule type" value="Genomic_DNA"/>
</dbReference>
<evidence type="ECO:0000259" key="6">
    <source>
        <dbReference type="Pfam" id="PF07687"/>
    </source>
</evidence>
<dbReference type="Gene3D" id="3.30.70.360">
    <property type="match status" value="1"/>
</dbReference>
<gene>
    <name evidence="7" type="ORF">K460DRAFT_388261</name>
</gene>
<dbReference type="Pfam" id="PF01546">
    <property type="entry name" value="Peptidase_M20"/>
    <property type="match status" value="1"/>
</dbReference>
<dbReference type="PROSITE" id="PS00759">
    <property type="entry name" value="ARGE_DAPE_CPG2_2"/>
    <property type="match status" value="1"/>
</dbReference>
<dbReference type="GO" id="GO:0016787">
    <property type="term" value="F:hydrolase activity"/>
    <property type="evidence" value="ECO:0007669"/>
    <property type="project" value="UniProtKB-KW"/>
</dbReference>
<dbReference type="Pfam" id="PF07687">
    <property type="entry name" value="M20_dimer"/>
    <property type="match status" value="1"/>
</dbReference>
<dbReference type="InterPro" id="IPR002933">
    <property type="entry name" value="Peptidase_M20"/>
</dbReference>
<dbReference type="PANTHER" id="PTHR43808">
    <property type="entry name" value="ACETYLORNITHINE DEACETYLASE"/>
    <property type="match status" value="1"/>
</dbReference>
<dbReference type="GeneID" id="63852932"/>
<keyword evidence="3" id="KW-0479">Metal-binding</keyword>
<dbReference type="SUPFAM" id="SSF55031">
    <property type="entry name" value="Bacterial exopeptidase dimerisation domain"/>
    <property type="match status" value="1"/>
</dbReference>
<evidence type="ECO:0000313" key="7">
    <source>
        <dbReference type="EMBL" id="KAF1844440.1"/>
    </source>
</evidence>
<dbReference type="RefSeq" id="XP_040787003.1">
    <property type="nucleotide sequence ID" value="XM_040935681.1"/>
</dbReference>
<sequence length="413" mass="44320">MTSTSSIEDILNEIEANRDDYIQLLQHFIQAASPNPPGDTTKASQVILDFLSQHGISADIIAPQAHMPNIVTDFDGKQGPGPRVVFNGHIDTFPASESEKWKRDPYSGHNGGSSIHGLGAVDMKAGTAASVIAFTLLKKRAQHLRGSIALTAVSDEETGGKYGTKYLLEQTGSDRWKGDCVINGEPGGLQSVRFGEKGLLRLNFTVSTRGANGAYKNLSRGANILAARLITALQETVEALPSDLPQDLKEHFDNPDVRDVVDEIIGPGSLTILPVHVIPSQAAFTADIRLPIGLTRNKVLAQINIILKDFPEASYVVHEAASNPANYLAHDHPFAKCITDVTERVTGSRPLPLAGMGGTDCKFFRYKGVPAFVLGVSPKGMGARGEAVLIEEFVAVVKVHTLAVWKCLSVGQT</sequence>
<keyword evidence="8" id="KW-1185">Reference proteome</keyword>
<evidence type="ECO:0000256" key="2">
    <source>
        <dbReference type="ARBA" id="ARBA00006247"/>
    </source>
</evidence>
<accession>A0A9P4GF65</accession>
<comment type="caution">
    <text evidence="7">The sequence shown here is derived from an EMBL/GenBank/DDBJ whole genome shotgun (WGS) entry which is preliminary data.</text>
</comment>
<evidence type="ECO:0000256" key="3">
    <source>
        <dbReference type="ARBA" id="ARBA00022723"/>
    </source>
</evidence>
<proteinExistence type="inferred from homology"/>
<comment type="similarity">
    <text evidence="2">Belongs to the peptidase M20A family.</text>
</comment>